<feature type="transmembrane region" description="Helical" evidence="1">
    <location>
        <begin position="30"/>
        <end position="49"/>
    </location>
</feature>
<keyword evidence="1" id="KW-1133">Transmembrane helix</keyword>
<reference evidence="2 3" key="1">
    <citation type="journal article" date="2011" name="PLoS Pathog.">
        <title>Dynamic evolution of pathogenicity revealed by sequencing and comparative genomics of 19 Pseudomonas syringae isolates.</title>
        <authorList>
            <person name="Baltrus D.A."/>
            <person name="Nishimura M.T."/>
            <person name="Romanchuk A."/>
            <person name="Chang J.H."/>
            <person name="Mukhtar M.S."/>
            <person name="Cherkis K."/>
            <person name="Roach J."/>
            <person name="Grant S.R."/>
            <person name="Jones C.D."/>
            <person name="Dangl J.L."/>
        </authorList>
    </citation>
    <scope>NUCLEOTIDE SEQUENCE [LARGE SCALE GENOMIC DNA]</scope>
    <source>
        <strain evidence="3">race 4</strain>
    </source>
</reference>
<keyword evidence="1" id="KW-0472">Membrane</keyword>
<dbReference type="EMBL" id="ADWY01003142">
    <property type="protein sequence ID" value="EGH18767.1"/>
    <property type="molecule type" value="Genomic_DNA"/>
</dbReference>
<organism evidence="2 3">
    <name type="scientific">Pseudomonas savastanoi pv. glycinea str. race 4</name>
    <dbReference type="NCBI Taxonomy" id="875330"/>
    <lineage>
        <taxon>Bacteria</taxon>
        <taxon>Pseudomonadati</taxon>
        <taxon>Pseudomonadota</taxon>
        <taxon>Gammaproteobacteria</taxon>
        <taxon>Pseudomonadales</taxon>
        <taxon>Pseudomonadaceae</taxon>
        <taxon>Pseudomonas</taxon>
    </lineage>
</organism>
<feature type="non-terminal residue" evidence="2">
    <location>
        <position position="50"/>
    </location>
</feature>
<sequence length="50" mass="5146">MQKAGPAAGFVLAIILVVSLQALLFGINLWMALLTIPLAICLAAVAARVV</sequence>
<gene>
    <name evidence="2" type="ORF">Pgy4_37991</name>
</gene>
<comment type="caution">
    <text evidence="2">The sequence shown here is derived from an EMBL/GenBank/DDBJ whole genome shotgun (WGS) entry which is preliminary data.</text>
</comment>
<dbReference type="AlphaFoldDB" id="F3CHM5"/>
<name>F3CHM5_PSESG</name>
<evidence type="ECO:0000256" key="1">
    <source>
        <dbReference type="SAM" id="Phobius"/>
    </source>
</evidence>
<protein>
    <submittedName>
        <fullName evidence="2">OPT family oligopeptide transporter</fullName>
    </submittedName>
</protein>
<dbReference type="Proteomes" id="UP000005466">
    <property type="component" value="Unassembled WGS sequence"/>
</dbReference>
<proteinExistence type="predicted"/>
<dbReference type="HOGENOM" id="CLU_3129042_0_0_6"/>
<evidence type="ECO:0000313" key="2">
    <source>
        <dbReference type="EMBL" id="EGH18767.1"/>
    </source>
</evidence>
<keyword evidence="1" id="KW-0812">Transmembrane</keyword>
<feature type="transmembrane region" description="Helical" evidence="1">
    <location>
        <begin position="7"/>
        <end position="24"/>
    </location>
</feature>
<accession>F3CHM5</accession>
<evidence type="ECO:0000313" key="3">
    <source>
        <dbReference type="Proteomes" id="UP000005466"/>
    </source>
</evidence>